<comment type="function">
    <text evidence="6">Destroys radicals which are normally produced within the cells and which are toxic to biological systems.</text>
</comment>
<dbReference type="Gene3D" id="3.55.40.20">
    <property type="entry name" value="Iron/manganese superoxide dismutase, C-terminal domain"/>
    <property type="match status" value="1"/>
</dbReference>
<dbReference type="Gene3D" id="1.10.287.990">
    <property type="entry name" value="Fe,Mn superoxide dismutase (SOD) domain"/>
    <property type="match status" value="1"/>
</dbReference>
<keyword evidence="2 5" id="KW-0479">Metal-binding</keyword>
<gene>
    <name evidence="9" type="ORF">SAMN05421848_0141</name>
</gene>
<dbReference type="PIRSF" id="PIRSF000349">
    <property type="entry name" value="SODismutase"/>
    <property type="match status" value="1"/>
</dbReference>
<comment type="similarity">
    <text evidence="1 6">Belongs to the iron/manganese superoxide dismutase family.</text>
</comment>
<feature type="binding site" evidence="5">
    <location>
        <position position="160"/>
    </location>
    <ligand>
        <name>Mn(2+)</name>
        <dbReference type="ChEBI" id="CHEBI:29035"/>
    </ligand>
</feature>
<dbReference type="PANTHER" id="PTHR42769">
    <property type="entry name" value="SUPEROXIDE DISMUTASE"/>
    <property type="match status" value="1"/>
</dbReference>
<dbReference type="InterPro" id="IPR036314">
    <property type="entry name" value="SOD_C_sf"/>
</dbReference>
<feature type="binding site" evidence="5">
    <location>
        <position position="156"/>
    </location>
    <ligand>
        <name>Mn(2+)</name>
        <dbReference type="ChEBI" id="CHEBI:29035"/>
    </ligand>
</feature>
<evidence type="ECO:0000256" key="2">
    <source>
        <dbReference type="ARBA" id="ARBA00022723"/>
    </source>
</evidence>
<feature type="binding site" evidence="5">
    <location>
        <position position="74"/>
    </location>
    <ligand>
        <name>Mn(2+)</name>
        <dbReference type="ChEBI" id="CHEBI:29035"/>
    </ligand>
</feature>
<comment type="catalytic activity">
    <reaction evidence="4 6">
        <text>2 superoxide + 2 H(+) = H2O2 + O2</text>
        <dbReference type="Rhea" id="RHEA:20696"/>
        <dbReference type="ChEBI" id="CHEBI:15378"/>
        <dbReference type="ChEBI" id="CHEBI:15379"/>
        <dbReference type="ChEBI" id="CHEBI:16240"/>
        <dbReference type="ChEBI" id="CHEBI:18421"/>
        <dbReference type="EC" id="1.15.1.1"/>
    </reaction>
</comment>
<dbReference type="EC" id="1.15.1.1" evidence="6"/>
<keyword evidence="3 6" id="KW-0560">Oxidoreductase</keyword>
<dbReference type="InterPro" id="IPR019832">
    <property type="entry name" value="Mn/Fe_SOD_C"/>
</dbReference>
<feature type="domain" description="Manganese/iron superoxide dismutase N-terminal" evidence="7">
    <location>
        <begin position="4"/>
        <end position="81"/>
    </location>
</feature>
<accession>A0A1I1FPL4</accession>
<dbReference type="AlphaFoldDB" id="A0A1I1FPL4"/>
<organism evidence="9 10">
    <name type="scientific">Kushneria avicenniae</name>
    <dbReference type="NCBI Taxonomy" id="402385"/>
    <lineage>
        <taxon>Bacteria</taxon>
        <taxon>Pseudomonadati</taxon>
        <taxon>Pseudomonadota</taxon>
        <taxon>Gammaproteobacteria</taxon>
        <taxon>Oceanospirillales</taxon>
        <taxon>Halomonadaceae</taxon>
        <taxon>Kushneria</taxon>
    </lineage>
</organism>
<evidence type="ECO:0000313" key="10">
    <source>
        <dbReference type="Proteomes" id="UP000199046"/>
    </source>
</evidence>
<evidence type="ECO:0000256" key="1">
    <source>
        <dbReference type="ARBA" id="ARBA00008714"/>
    </source>
</evidence>
<evidence type="ECO:0000259" key="7">
    <source>
        <dbReference type="Pfam" id="PF00081"/>
    </source>
</evidence>
<dbReference type="GO" id="GO:0004784">
    <property type="term" value="F:superoxide dismutase activity"/>
    <property type="evidence" value="ECO:0007669"/>
    <property type="project" value="UniProtKB-EC"/>
</dbReference>
<dbReference type="EMBL" id="FOLY01000001">
    <property type="protein sequence ID" value="SFB98950.1"/>
    <property type="molecule type" value="Genomic_DNA"/>
</dbReference>
<keyword evidence="10" id="KW-1185">Reference proteome</keyword>
<evidence type="ECO:0000259" key="8">
    <source>
        <dbReference type="Pfam" id="PF02777"/>
    </source>
</evidence>
<dbReference type="Pfam" id="PF00081">
    <property type="entry name" value="Sod_Fe_N"/>
    <property type="match status" value="1"/>
</dbReference>
<evidence type="ECO:0000256" key="6">
    <source>
        <dbReference type="RuleBase" id="RU000414"/>
    </source>
</evidence>
<dbReference type="STRING" id="402385.SAMN05421848_0141"/>
<evidence type="ECO:0000313" key="9">
    <source>
        <dbReference type="EMBL" id="SFB98950.1"/>
    </source>
</evidence>
<reference evidence="10" key="1">
    <citation type="submission" date="2016-10" db="EMBL/GenBank/DDBJ databases">
        <authorList>
            <person name="Varghese N."/>
            <person name="Submissions S."/>
        </authorList>
    </citation>
    <scope>NUCLEOTIDE SEQUENCE [LARGE SCALE GENOMIC DNA]</scope>
    <source>
        <strain evidence="10">DSM 23439</strain>
    </source>
</reference>
<sequence length="209" mass="23690">MALELPSLPYAADALAPVISERSLRMHHEGVHASYVKRLNTLLEGSDQAPQSLEHIMATGRGEAQACACQAWNHTFFWQCLTPWHSPMGQSLEHAISERWGSIEAFQQAFTASAMAHFMGGWTWLVYTPQGRLDIHNAVDAGSPLLRKLSPLLAVDMWEHAWYVDFGSDRRKYLQKLWGIINWSFVEQCLEDAVATSQGRRNLRPSWEV</sequence>
<evidence type="ECO:0000256" key="5">
    <source>
        <dbReference type="PIRSR" id="PIRSR000349-1"/>
    </source>
</evidence>
<dbReference type="SUPFAM" id="SSF54719">
    <property type="entry name" value="Fe,Mn superoxide dismutase (SOD), C-terminal domain"/>
    <property type="match status" value="1"/>
</dbReference>
<dbReference type="PRINTS" id="PR01703">
    <property type="entry name" value="MNSODISMTASE"/>
</dbReference>
<dbReference type="GO" id="GO:0046872">
    <property type="term" value="F:metal ion binding"/>
    <property type="evidence" value="ECO:0007669"/>
    <property type="project" value="UniProtKB-KW"/>
</dbReference>
<feature type="binding site" evidence="5">
    <location>
        <position position="27"/>
    </location>
    <ligand>
        <name>Mn(2+)</name>
        <dbReference type="ChEBI" id="CHEBI:29035"/>
    </ligand>
</feature>
<name>A0A1I1FPL4_9GAMM</name>
<proteinExistence type="inferred from homology"/>
<dbReference type="PANTHER" id="PTHR42769:SF3">
    <property type="entry name" value="SUPEROXIDE DISMUTASE [FE] 2, CHLOROPLASTIC"/>
    <property type="match status" value="1"/>
</dbReference>
<feature type="domain" description="Manganese/iron superoxide dismutase C-terminal" evidence="8">
    <location>
        <begin position="90"/>
        <end position="188"/>
    </location>
</feature>
<dbReference type="Pfam" id="PF02777">
    <property type="entry name" value="Sod_Fe_C"/>
    <property type="match status" value="1"/>
</dbReference>
<dbReference type="InterPro" id="IPR019831">
    <property type="entry name" value="Mn/Fe_SOD_N"/>
</dbReference>
<dbReference type="Proteomes" id="UP000199046">
    <property type="component" value="Unassembled WGS sequence"/>
</dbReference>
<dbReference type="SUPFAM" id="SSF46609">
    <property type="entry name" value="Fe,Mn superoxide dismutase (SOD), N-terminal domain"/>
    <property type="match status" value="1"/>
</dbReference>
<dbReference type="OrthoDB" id="9803125at2"/>
<protein>
    <recommendedName>
        <fullName evidence="6">Superoxide dismutase</fullName>
        <ecNumber evidence="6">1.15.1.1</ecNumber>
    </recommendedName>
</protein>
<dbReference type="InterPro" id="IPR036324">
    <property type="entry name" value="Mn/Fe_SOD_N_sf"/>
</dbReference>
<dbReference type="InterPro" id="IPR001189">
    <property type="entry name" value="Mn/Fe_SOD"/>
</dbReference>
<evidence type="ECO:0000256" key="4">
    <source>
        <dbReference type="ARBA" id="ARBA00049204"/>
    </source>
</evidence>
<dbReference type="RefSeq" id="WP_090129832.1">
    <property type="nucleotide sequence ID" value="NZ_FOLY01000001.1"/>
</dbReference>
<evidence type="ECO:0000256" key="3">
    <source>
        <dbReference type="ARBA" id="ARBA00023002"/>
    </source>
</evidence>